<dbReference type="InterPro" id="IPR010308">
    <property type="entry name" value="TRP_C"/>
</dbReference>
<feature type="transmembrane region" description="Helical" evidence="8">
    <location>
        <begin position="411"/>
        <end position="430"/>
    </location>
</feature>
<comment type="similarity">
    <text evidence="2">Belongs to the transient receptor potential (TRP) ion channel family.</text>
</comment>
<dbReference type="PANTHER" id="PTHR31145">
    <property type="entry name" value="INTEGRAL MEMBRANE PROTEIN (AFU_ORTHOLOGUE AFUA_7G01610)"/>
    <property type="match status" value="1"/>
</dbReference>
<evidence type="ECO:0000256" key="8">
    <source>
        <dbReference type="SAM" id="Phobius"/>
    </source>
</evidence>
<dbReference type="HOGENOM" id="CLU_004278_0_0_1"/>
<dbReference type="OrthoDB" id="5312224at2759"/>
<name>E4ZJ07_LEPMJ</name>
<dbReference type="EMBL" id="FP929072">
    <property type="protein sequence ID" value="CBX91438.1"/>
    <property type="molecule type" value="Genomic_DNA"/>
</dbReference>
<feature type="compositionally biased region" description="Basic and acidic residues" evidence="7">
    <location>
        <begin position="1088"/>
        <end position="1106"/>
    </location>
</feature>
<evidence type="ECO:0000259" key="9">
    <source>
        <dbReference type="SMART" id="SM01320"/>
    </source>
</evidence>
<accession>E4ZJ07</accession>
<feature type="compositionally biased region" description="Polar residues" evidence="7">
    <location>
        <begin position="903"/>
        <end position="912"/>
    </location>
</feature>
<feature type="transmembrane region" description="Helical" evidence="8">
    <location>
        <begin position="762"/>
        <end position="781"/>
    </location>
</feature>
<dbReference type="InParanoid" id="E4ZJ07"/>
<feature type="transmembrane region" description="Helical" evidence="8">
    <location>
        <begin position="539"/>
        <end position="564"/>
    </location>
</feature>
<keyword evidence="5 8" id="KW-1133">Transmembrane helix</keyword>
<evidence type="ECO:0000313" key="10">
    <source>
        <dbReference type="EMBL" id="CBX91438.1"/>
    </source>
</evidence>
<dbReference type="Proteomes" id="UP000002668">
    <property type="component" value="Genome"/>
</dbReference>
<dbReference type="PANTHER" id="PTHR31145:SF6">
    <property type="entry name" value="INTEGRAL MEMBRANE PROTEIN (AFU_ORTHOLOGUE AFUA_7G01610)"/>
    <property type="match status" value="1"/>
</dbReference>
<feature type="transmembrane region" description="Helical" evidence="8">
    <location>
        <begin position="673"/>
        <end position="690"/>
    </location>
</feature>
<dbReference type="InterPro" id="IPR040241">
    <property type="entry name" value="TRP_Flc/Pkd2-like"/>
</dbReference>
<evidence type="ECO:0000256" key="1">
    <source>
        <dbReference type="ARBA" id="ARBA00004141"/>
    </source>
</evidence>
<dbReference type="Pfam" id="PF06011">
    <property type="entry name" value="TRP"/>
    <property type="match status" value="1"/>
</dbReference>
<keyword evidence="6 8" id="KW-0472">Membrane</keyword>
<evidence type="ECO:0000256" key="3">
    <source>
        <dbReference type="ARBA" id="ARBA00022692"/>
    </source>
</evidence>
<protein>
    <recommendedName>
        <fullName evidence="9">ML-like domain-containing protein</fullName>
    </recommendedName>
</protein>
<dbReference type="InterPro" id="IPR032800">
    <property type="entry name" value="TRP_N"/>
</dbReference>
<keyword evidence="4" id="KW-0732">Signal</keyword>
<dbReference type="Pfam" id="PF14558">
    <property type="entry name" value="TRP_N"/>
    <property type="match status" value="1"/>
</dbReference>
<dbReference type="GO" id="GO:0055085">
    <property type="term" value="P:transmembrane transport"/>
    <property type="evidence" value="ECO:0007669"/>
    <property type="project" value="TreeGrafter"/>
</dbReference>
<evidence type="ECO:0000256" key="4">
    <source>
        <dbReference type="ARBA" id="ARBA00022729"/>
    </source>
</evidence>
<feature type="compositionally biased region" description="Polar residues" evidence="7">
    <location>
        <begin position="1209"/>
        <end position="1221"/>
    </location>
</feature>
<gene>
    <name evidence="10" type="ORF">LEMA_P069460.1</name>
</gene>
<keyword evidence="3 8" id="KW-0812">Transmembrane</keyword>
<feature type="compositionally biased region" description="Low complexity" evidence="7">
    <location>
        <begin position="1275"/>
        <end position="1291"/>
    </location>
</feature>
<feature type="region of interest" description="Disordered" evidence="7">
    <location>
        <begin position="123"/>
        <end position="146"/>
    </location>
</feature>
<evidence type="ECO:0000256" key="7">
    <source>
        <dbReference type="SAM" id="MobiDB-lite"/>
    </source>
</evidence>
<proteinExistence type="inferred from homology"/>
<feature type="region of interest" description="Disordered" evidence="7">
    <location>
        <begin position="1059"/>
        <end position="1177"/>
    </location>
</feature>
<feature type="region of interest" description="Disordered" evidence="7">
    <location>
        <begin position="1195"/>
        <end position="1326"/>
    </location>
</feature>
<keyword evidence="11" id="KW-1185">Reference proteome</keyword>
<dbReference type="SMART" id="SM01320">
    <property type="entry name" value="TRP_N"/>
    <property type="match status" value="1"/>
</dbReference>
<evidence type="ECO:0000256" key="5">
    <source>
        <dbReference type="ARBA" id="ARBA00022989"/>
    </source>
</evidence>
<evidence type="ECO:0000256" key="2">
    <source>
        <dbReference type="ARBA" id="ARBA00010642"/>
    </source>
</evidence>
<dbReference type="VEuPathDB" id="FungiDB:LEMA_P069460.1"/>
<dbReference type="GO" id="GO:0016020">
    <property type="term" value="C:membrane"/>
    <property type="evidence" value="ECO:0007669"/>
    <property type="project" value="UniProtKB-SubCell"/>
</dbReference>
<feature type="compositionally biased region" description="Polar residues" evidence="7">
    <location>
        <begin position="1122"/>
        <end position="1148"/>
    </location>
</feature>
<feature type="transmembrane region" description="Helical" evidence="8">
    <location>
        <begin position="702"/>
        <end position="719"/>
    </location>
</feature>
<reference evidence="11" key="1">
    <citation type="journal article" date="2011" name="Nat. Commun.">
        <title>Effector diversification within compartments of the Leptosphaeria maculans genome affected by Repeat-Induced Point mutations.</title>
        <authorList>
            <person name="Rouxel T."/>
            <person name="Grandaubert J."/>
            <person name="Hane J.K."/>
            <person name="Hoede C."/>
            <person name="van de Wouw A.P."/>
            <person name="Couloux A."/>
            <person name="Dominguez V."/>
            <person name="Anthouard V."/>
            <person name="Bally P."/>
            <person name="Bourras S."/>
            <person name="Cozijnsen A.J."/>
            <person name="Ciuffetti L.M."/>
            <person name="Degrave A."/>
            <person name="Dilmaghani A."/>
            <person name="Duret L."/>
            <person name="Fudal I."/>
            <person name="Goodwin S.B."/>
            <person name="Gout L."/>
            <person name="Glaser N."/>
            <person name="Linglin J."/>
            <person name="Kema G.H.J."/>
            <person name="Lapalu N."/>
            <person name="Lawrence C.B."/>
            <person name="May K."/>
            <person name="Meyer M."/>
            <person name="Ollivier B."/>
            <person name="Poulain J."/>
            <person name="Schoch C.L."/>
            <person name="Simon A."/>
            <person name="Spatafora J.W."/>
            <person name="Stachowiak A."/>
            <person name="Turgeon B.G."/>
            <person name="Tyler B.M."/>
            <person name="Vincent D."/>
            <person name="Weissenbach J."/>
            <person name="Amselem J."/>
            <person name="Quesneville H."/>
            <person name="Oliver R.P."/>
            <person name="Wincker P."/>
            <person name="Balesdent M.-H."/>
            <person name="Howlett B.J."/>
        </authorList>
    </citation>
    <scope>NUCLEOTIDE SEQUENCE [LARGE SCALE GENOMIC DNA]</scope>
    <source>
        <strain evidence="11">JN3 / isolate v23.1.3 / race Av1-4-5-6-7-8</strain>
    </source>
</reference>
<dbReference type="STRING" id="985895.E4ZJ07"/>
<organism evidence="11">
    <name type="scientific">Leptosphaeria maculans (strain JN3 / isolate v23.1.3 / race Av1-4-5-6-7-8)</name>
    <name type="common">Blackleg fungus</name>
    <name type="synonym">Phoma lingam</name>
    <dbReference type="NCBI Taxonomy" id="985895"/>
    <lineage>
        <taxon>Eukaryota</taxon>
        <taxon>Fungi</taxon>
        <taxon>Dikarya</taxon>
        <taxon>Ascomycota</taxon>
        <taxon>Pezizomycotina</taxon>
        <taxon>Dothideomycetes</taxon>
        <taxon>Pleosporomycetidae</taxon>
        <taxon>Pleosporales</taxon>
        <taxon>Pleosporineae</taxon>
        <taxon>Leptosphaeriaceae</taxon>
        <taxon>Plenodomus</taxon>
        <taxon>Plenodomus lingam/Leptosphaeria maculans species complex</taxon>
    </lineage>
</organism>
<feature type="transmembrane region" description="Helical" evidence="8">
    <location>
        <begin position="621"/>
        <end position="644"/>
    </location>
</feature>
<evidence type="ECO:0000256" key="6">
    <source>
        <dbReference type="ARBA" id="ARBA00023136"/>
    </source>
</evidence>
<comment type="subcellular location">
    <subcellularLocation>
        <location evidence="1">Membrane</location>
        <topology evidence="1">Multi-pass membrane protein</topology>
    </subcellularLocation>
</comment>
<feature type="domain" description="ML-like" evidence="9">
    <location>
        <begin position="216"/>
        <end position="404"/>
    </location>
</feature>
<feature type="compositionally biased region" description="Basic and acidic residues" evidence="7">
    <location>
        <begin position="137"/>
        <end position="146"/>
    </location>
</feature>
<feature type="transmembrane region" description="Helical" evidence="8">
    <location>
        <begin position="199"/>
        <end position="221"/>
    </location>
</feature>
<feature type="region of interest" description="Disordered" evidence="7">
    <location>
        <begin position="1018"/>
        <end position="1044"/>
    </location>
</feature>
<evidence type="ECO:0000313" key="11">
    <source>
        <dbReference type="Proteomes" id="UP000002668"/>
    </source>
</evidence>
<feature type="region of interest" description="Disordered" evidence="7">
    <location>
        <begin position="880"/>
        <end position="964"/>
    </location>
</feature>
<dbReference type="OMA" id="DIWAGMM"/>
<sequence>MAMKTGLPPYSSDATPLLLLLRVHPEHIAQSITLTLALTLTYPFTSSAASRRVVPNDKHKSRAPCSKYEPSAHSRLAWAYPRSSPTVPLNTFSDPRVPPLLSHLFAPIVPHDRRHVLQAVWRTLQERGPPSANHRSPRPETERKEHEAASLDEMMAVMTTRIGAQIPSAKRQSHLPFIDLSQRPLRSRRKRRIMPSLRLLPTFLLLCIIASWLPLATAVFVDFEDCLQKVYLRDEARSPYLQFTPMYVWATFDTINPTHRLNVTVYGNVSGQAQFGQLPGPTDARWSDPNNTFGKIVDLDQQNNKYTTLFWNNKVLTYSAYGSPPDQFCRSVINGSCPLAPVFPENGANASDPYTLPAISVGHDFDSTYSFATLASTIRVISGNADRTTLACVSANITPDLGKKLSDTLSYLPAAVLALVAVTTIFAATCSPWGTTNVFRWTSNYGRDEDLLRLVTPGFGDCLQYIQFAVLAGSLSLNYPGFFQPVVSQASWSALLFNQSFVSHGNGYQSLVDGIYSTNGTYGMTRLGQYVGMTRERDIWACMAVFLVVLIIIVVLLIQLGFLARWVQRYVTKTQDGDLTGKNWSFTAGCIVRVVFNYFMLPIIAISLFQLVVGPRSPASVVAPAVILLLLVAGFATWIFWFIFTTRPRAHLFDDLPTVLTYGPLYNTYSDDAAPFAFIPVLLTVIRGIAIGAMQPSGIAQIIILAICEVILILTLHAFRPFQSNTSMNAYHTFFSAIRLSTVLLMVAFAPSLKVSEDSKGWIGYAILLLHAIVLVFGFFLNSLQTVIEIAARLGGVGADQRGGLTTVFGKRQLSKRHRNVQRGKRGSLGSNAAMLQDENKHIQLMDSRSRSMSASSGILLNGPYDRDSQRASVGFEEFSQGGYGNHSPGTPGINATPFTFLGSGSASSSRRPTMGTGLDASDPYYRPPRPRKETMDSVKPGSQGKEPLRPAVTTDAPYSDDVDTAYHGAAAGESIPRGSGTPAPAYLRLNREDSDSNLERRNNTDYSVRESDFYYGLRGPALSSQPTRKLKTGPADPMSPVSSATGWIKRLNLLGGRKKEKSKGFEVVRSTRMPPQMMAVEEEESPEEAREPYRDSPDSPPRTEKVAGTTPPRAPPAIDTSARSQHVSDTSPRSQHVSETSPRSQHSVGVASAGVLSGRSRRPSDSDSYSSEEDYMPVNRISAIAPTLGQLELGGGIELPSRIGSRASRATQQGPPSRTPTIPRKNSRRTQSTENAAIPGQLPTVMDGSAPGTSLLDTGGGSQHLQPGGRIRLPFGSEPSPSPERSPGHSAASSIYRNNGMEETGGPFAPPPTIRGEADRPLSTGYVQQHVMKDSLHRDVYDAGSHLEASAEFVDRSRSGSTNRSGRSDMR</sequence>
<feature type="region of interest" description="Disordered" evidence="7">
    <location>
        <begin position="1349"/>
        <end position="1372"/>
    </location>
</feature>
<feature type="transmembrane region" description="Helical" evidence="8">
    <location>
        <begin position="584"/>
        <end position="609"/>
    </location>
</feature>
<feature type="transmembrane region" description="Helical" evidence="8">
    <location>
        <begin position="731"/>
        <end position="750"/>
    </location>
</feature>
<dbReference type="eggNOG" id="ENOG502R2RV">
    <property type="taxonomic scope" value="Eukaryota"/>
</dbReference>